<feature type="region of interest" description="Disordered" evidence="1">
    <location>
        <begin position="126"/>
        <end position="164"/>
    </location>
</feature>
<evidence type="ECO:0000256" key="1">
    <source>
        <dbReference type="SAM" id="MobiDB-lite"/>
    </source>
</evidence>
<reference evidence="2" key="1">
    <citation type="submission" date="2021-01" db="EMBL/GenBank/DDBJ databases">
        <authorList>
            <person name="Corre E."/>
            <person name="Pelletier E."/>
            <person name="Niang G."/>
            <person name="Scheremetjew M."/>
            <person name="Finn R."/>
            <person name="Kale V."/>
            <person name="Holt S."/>
            <person name="Cochrane G."/>
            <person name="Meng A."/>
            <person name="Brown T."/>
            <person name="Cohen L."/>
        </authorList>
    </citation>
    <scope>NUCLEOTIDE SEQUENCE</scope>
    <source>
        <strain evidence="2">CCMP1243</strain>
    </source>
</reference>
<dbReference type="EMBL" id="HBHJ01021572">
    <property type="protein sequence ID" value="CAD9698517.1"/>
    <property type="molecule type" value="Transcribed_RNA"/>
</dbReference>
<sequence length="164" mass="17303">MASPEQKPRVQSCRAPGGDMSAVLSLIGDFVKPLAPAHPADPAPCSPAMPSAAPVVAAPIDPSTPVSPILPSTPPCSPLAEGAGASPQRARRIIDQEQLEGSAQLVPLMQILRRNAERNELDAVSSRLARLGQPGREDSSRMVRSNKGKAMDGRSERRKVNAPY</sequence>
<organism evidence="2">
    <name type="scientific">Rhizochromulina marina</name>
    <dbReference type="NCBI Taxonomy" id="1034831"/>
    <lineage>
        <taxon>Eukaryota</taxon>
        <taxon>Sar</taxon>
        <taxon>Stramenopiles</taxon>
        <taxon>Ochrophyta</taxon>
        <taxon>Dictyochophyceae</taxon>
        <taxon>Rhizochromulinales</taxon>
        <taxon>Rhizochromulina</taxon>
    </lineage>
</organism>
<protein>
    <submittedName>
        <fullName evidence="2">Uncharacterized protein</fullName>
    </submittedName>
</protein>
<gene>
    <name evidence="2" type="ORF">RMAR1173_LOCUS14259</name>
</gene>
<evidence type="ECO:0000313" key="2">
    <source>
        <dbReference type="EMBL" id="CAD9698517.1"/>
    </source>
</evidence>
<feature type="compositionally biased region" description="Basic and acidic residues" evidence="1">
    <location>
        <begin position="149"/>
        <end position="164"/>
    </location>
</feature>
<name>A0A7S2SG84_9STRA</name>
<dbReference type="AlphaFoldDB" id="A0A7S2SG84"/>
<feature type="region of interest" description="Disordered" evidence="1">
    <location>
        <begin position="65"/>
        <end position="89"/>
    </location>
</feature>
<proteinExistence type="predicted"/>
<accession>A0A7S2SG84</accession>